<keyword evidence="4" id="KW-0223">Dioxygenase</keyword>
<dbReference type="InterPro" id="IPR006620">
    <property type="entry name" value="Pro_4_hyd_alph"/>
</dbReference>
<keyword evidence="6" id="KW-0408">Iron</keyword>
<dbReference type="PROSITE" id="PS51471">
    <property type="entry name" value="FE2OG_OXY"/>
    <property type="match status" value="1"/>
</dbReference>
<evidence type="ECO:0000256" key="4">
    <source>
        <dbReference type="ARBA" id="ARBA00022964"/>
    </source>
</evidence>
<evidence type="ECO:0000256" key="6">
    <source>
        <dbReference type="ARBA" id="ARBA00023004"/>
    </source>
</evidence>
<dbReference type="InterPro" id="IPR005123">
    <property type="entry name" value="Oxoglu/Fe-dep_dioxygenase_dom"/>
</dbReference>
<dbReference type="InterPro" id="IPR045054">
    <property type="entry name" value="P4HA-like"/>
</dbReference>
<feature type="domain" description="Fe2OG dioxygenase" evidence="7">
    <location>
        <begin position="119"/>
        <end position="228"/>
    </location>
</feature>
<keyword evidence="2" id="KW-0479">Metal-binding</keyword>
<evidence type="ECO:0000256" key="3">
    <source>
        <dbReference type="ARBA" id="ARBA00022896"/>
    </source>
</evidence>
<dbReference type="PANTHER" id="PTHR10869">
    <property type="entry name" value="PROLYL 4-HYDROXYLASE ALPHA SUBUNIT"/>
    <property type="match status" value="1"/>
</dbReference>
<protein>
    <submittedName>
        <fullName evidence="8">2OG-Fe(II) oxygenase</fullName>
    </submittedName>
</protein>
<dbReference type="Pfam" id="PF13640">
    <property type="entry name" value="2OG-FeII_Oxy_3"/>
    <property type="match status" value="1"/>
</dbReference>
<keyword evidence="3" id="KW-0847">Vitamin C</keyword>
<proteinExistence type="predicted"/>
<comment type="cofactor">
    <cofactor evidence="1">
        <name>L-ascorbate</name>
        <dbReference type="ChEBI" id="CHEBI:38290"/>
    </cofactor>
</comment>
<reference evidence="8 9" key="1">
    <citation type="submission" date="2021-08" db="EMBL/GenBank/DDBJ databases">
        <title>Comparative Genomics Analysis of the Genus Qipengyuania Reveals Extensive Genetic Diversity and Metabolic Versatility, Including the Description of Fifteen Novel Species.</title>
        <authorList>
            <person name="Liu Y."/>
        </authorList>
    </citation>
    <scope>NUCLEOTIDE SEQUENCE [LARGE SCALE GENOMIC DNA]</scope>
    <source>
        <strain evidence="8 9">1NDH13</strain>
    </source>
</reference>
<evidence type="ECO:0000313" key="8">
    <source>
        <dbReference type="EMBL" id="QZD90494.1"/>
    </source>
</evidence>
<sequence length="241" mass="27322">MLDWLRRRLASGTFDEKADPARLSAIGRKVAERLRATDDVSERGGKKAELFLMPGFLAPTECARLIELIESNLLPSPLFSDPTGTGARTSQTHYFSAEEPEVAALCAKLDDLLGLERRHAETVQGQRYDVGQEYRHHRDFFRVEREHWQLERRRGGQRTWSAMVYLNAVEAGGETDFPVLDLSVAPEPGLLVAWNNVDRHGHPNPATLHAGMPVEAGRKYVVTQWYRMEDWCRSPRPAESD</sequence>
<dbReference type="SMART" id="SM00702">
    <property type="entry name" value="P4Hc"/>
    <property type="match status" value="1"/>
</dbReference>
<evidence type="ECO:0000256" key="1">
    <source>
        <dbReference type="ARBA" id="ARBA00001961"/>
    </source>
</evidence>
<evidence type="ECO:0000256" key="2">
    <source>
        <dbReference type="ARBA" id="ARBA00022723"/>
    </source>
</evidence>
<organism evidence="8 9">
    <name type="scientific">Qipengyuania aurantiaca</name>
    <dbReference type="NCBI Taxonomy" id="2867233"/>
    <lineage>
        <taxon>Bacteria</taxon>
        <taxon>Pseudomonadati</taxon>
        <taxon>Pseudomonadota</taxon>
        <taxon>Alphaproteobacteria</taxon>
        <taxon>Sphingomonadales</taxon>
        <taxon>Erythrobacteraceae</taxon>
        <taxon>Qipengyuania</taxon>
    </lineage>
</organism>
<evidence type="ECO:0000313" key="9">
    <source>
        <dbReference type="Proteomes" id="UP000824281"/>
    </source>
</evidence>
<evidence type="ECO:0000256" key="5">
    <source>
        <dbReference type="ARBA" id="ARBA00023002"/>
    </source>
</evidence>
<dbReference type="PANTHER" id="PTHR10869:SF246">
    <property type="entry name" value="TRANSMEMBRANE PROLYL 4-HYDROXYLASE"/>
    <property type="match status" value="1"/>
</dbReference>
<dbReference type="RefSeq" id="WP_221425962.1">
    <property type="nucleotide sequence ID" value="NZ_CP081295.1"/>
</dbReference>
<evidence type="ECO:0000259" key="7">
    <source>
        <dbReference type="PROSITE" id="PS51471"/>
    </source>
</evidence>
<keyword evidence="9" id="KW-1185">Reference proteome</keyword>
<dbReference type="EMBL" id="CP081295">
    <property type="protein sequence ID" value="QZD90494.1"/>
    <property type="molecule type" value="Genomic_DNA"/>
</dbReference>
<dbReference type="Proteomes" id="UP000824281">
    <property type="component" value="Chromosome"/>
</dbReference>
<gene>
    <name evidence="8" type="ORF">K3148_03625</name>
</gene>
<keyword evidence="5" id="KW-0560">Oxidoreductase</keyword>
<name>A0ABX8ZRU8_9SPHN</name>
<dbReference type="InterPro" id="IPR044862">
    <property type="entry name" value="Pro_4_hyd_alph_FE2OG_OXY"/>
</dbReference>
<dbReference type="Gene3D" id="2.60.120.620">
    <property type="entry name" value="q2cbj1_9rhob like domain"/>
    <property type="match status" value="1"/>
</dbReference>
<accession>A0ABX8ZRU8</accession>